<name>A0A1B6Q330_SORBI</name>
<evidence type="ECO:0000313" key="3">
    <source>
        <dbReference type="Proteomes" id="UP000000768"/>
    </source>
</evidence>
<sequence>MSTLLGTNTIPSPTPSTALAAHGRGEGDRERERDPAATLRAVLLLQVKVLSGLPENCAPVTVRAWRPPALRSGGHNSQPSRAADEVRFVLL</sequence>
<dbReference type="Gramene" id="KXG32329">
    <property type="protein sequence ID" value="KXG32329"/>
    <property type="gene ID" value="SORBI_3003G139200"/>
</dbReference>
<feature type="compositionally biased region" description="Polar residues" evidence="1">
    <location>
        <begin position="1"/>
        <end position="17"/>
    </location>
</feature>
<dbReference type="Proteomes" id="UP000000768">
    <property type="component" value="Chromosome 3"/>
</dbReference>
<reference evidence="3" key="2">
    <citation type="journal article" date="2018" name="Plant J.">
        <title>The Sorghum bicolor reference genome: improved assembly, gene annotations, a transcriptome atlas, and signatures of genome organization.</title>
        <authorList>
            <person name="McCormick R.F."/>
            <person name="Truong S.K."/>
            <person name="Sreedasyam A."/>
            <person name="Jenkins J."/>
            <person name="Shu S."/>
            <person name="Sims D."/>
            <person name="Kennedy M."/>
            <person name="Amirebrahimi M."/>
            <person name="Weers B.D."/>
            <person name="McKinley B."/>
            <person name="Mattison A."/>
            <person name="Morishige D.T."/>
            <person name="Grimwood J."/>
            <person name="Schmutz J."/>
            <person name="Mullet J.E."/>
        </authorList>
    </citation>
    <scope>NUCLEOTIDE SEQUENCE [LARGE SCALE GENOMIC DNA]</scope>
    <source>
        <strain evidence="3">cv. BTx623</strain>
    </source>
</reference>
<feature type="compositionally biased region" description="Basic and acidic residues" evidence="1">
    <location>
        <begin position="23"/>
        <end position="34"/>
    </location>
</feature>
<evidence type="ECO:0000256" key="1">
    <source>
        <dbReference type="SAM" id="MobiDB-lite"/>
    </source>
</evidence>
<keyword evidence="3" id="KW-1185">Reference proteome</keyword>
<dbReference type="AlphaFoldDB" id="A0A1B6Q330"/>
<reference evidence="2 3" key="1">
    <citation type="journal article" date="2009" name="Nature">
        <title>The Sorghum bicolor genome and the diversification of grasses.</title>
        <authorList>
            <person name="Paterson A.H."/>
            <person name="Bowers J.E."/>
            <person name="Bruggmann R."/>
            <person name="Dubchak I."/>
            <person name="Grimwood J."/>
            <person name="Gundlach H."/>
            <person name="Haberer G."/>
            <person name="Hellsten U."/>
            <person name="Mitros T."/>
            <person name="Poliakov A."/>
            <person name="Schmutz J."/>
            <person name="Spannagl M."/>
            <person name="Tang H."/>
            <person name="Wang X."/>
            <person name="Wicker T."/>
            <person name="Bharti A.K."/>
            <person name="Chapman J."/>
            <person name="Feltus F.A."/>
            <person name="Gowik U."/>
            <person name="Grigoriev I.V."/>
            <person name="Lyons E."/>
            <person name="Maher C.A."/>
            <person name="Martis M."/>
            <person name="Narechania A."/>
            <person name="Otillar R.P."/>
            <person name="Penning B.W."/>
            <person name="Salamov A.A."/>
            <person name="Wang Y."/>
            <person name="Zhang L."/>
            <person name="Carpita N.C."/>
            <person name="Freeling M."/>
            <person name="Gingle A.R."/>
            <person name="Hash C.T."/>
            <person name="Keller B."/>
            <person name="Klein P."/>
            <person name="Kresovich S."/>
            <person name="McCann M.C."/>
            <person name="Ming R."/>
            <person name="Peterson D.G."/>
            <person name="Mehboob-ur-Rahman"/>
            <person name="Ware D."/>
            <person name="Westhoff P."/>
            <person name="Mayer K.F."/>
            <person name="Messing J."/>
            <person name="Rokhsar D.S."/>
        </authorList>
    </citation>
    <scope>NUCLEOTIDE SEQUENCE [LARGE SCALE GENOMIC DNA]</scope>
    <source>
        <strain evidence="3">cv. BTx623</strain>
    </source>
</reference>
<feature type="region of interest" description="Disordered" evidence="1">
    <location>
        <begin position="1"/>
        <end position="34"/>
    </location>
</feature>
<evidence type="ECO:0000313" key="2">
    <source>
        <dbReference type="EMBL" id="KXG32329.1"/>
    </source>
</evidence>
<proteinExistence type="predicted"/>
<gene>
    <name evidence="2" type="ORF">SORBI_3003G139200</name>
</gene>
<organism evidence="2 3">
    <name type="scientific">Sorghum bicolor</name>
    <name type="common">Sorghum</name>
    <name type="synonym">Sorghum vulgare</name>
    <dbReference type="NCBI Taxonomy" id="4558"/>
    <lineage>
        <taxon>Eukaryota</taxon>
        <taxon>Viridiplantae</taxon>
        <taxon>Streptophyta</taxon>
        <taxon>Embryophyta</taxon>
        <taxon>Tracheophyta</taxon>
        <taxon>Spermatophyta</taxon>
        <taxon>Magnoliopsida</taxon>
        <taxon>Liliopsida</taxon>
        <taxon>Poales</taxon>
        <taxon>Poaceae</taxon>
        <taxon>PACMAD clade</taxon>
        <taxon>Panicoideae</taxon>
        <taxon>Andropogonodae</taxon>
        <taxon>Andropogoneae</taxon>
        <taxon>Sorghinae</taxon>
        <taxon>Sorghum</taxon>
    </lineage>
</organism>
<protein>
    <submittedName>
        <fullName evidence="2">Uncharacterized protein</fullName>
    </submittedName>
</protein>
<dbReference type="EMBL" id="CM000762">
    <property type="protein sequence ID" value="KXG32329.1"/>
    <property type="molecule type" value="Genomic_DNA"/>
</dbReference>
<accession>A0A1B6Q330</accession>
<dbReference type="InParanoid" id="A0A1B6Q330"/>